<accession>A0ABD2B9Q9</accession>
<evidence type="ECO:0000313" key="2">
    <source>
        <dbReference type="EMBL" id="KAL2729288.1"/>
    </source>
</evidence>
<keyword evidence="1" id="KW-1133">Transmembrane helix</keyword>
<sequence length="110" mass="13061">MIYLYVVIISYFAFLRRLLQLHLCISLSLTVIAIRILSLNFFSPGHHLFADRYINYTLVEELQKLKYHLRGMILTNRKNLLNHIKIIAARDHYNIVNIIIKILKFIHGIQ</sequence>
<evidence type="ECO:0000313" key="3">
    <source>
        <dbReference type="Proteomes" id="UP001607303"/>
    </source>
</evidence>
<proteinExistence type="predicted"/>
<gene>
    <name evidence="2" type="ORF">V1477_016468</name>
</gene>
<keyword evidence="1" id="KW-0812">Transmembrane</keyword>
<reference evidence="2 3" key="1">
    <citation type="journal article" date="2024" name="Ann. Entomol. Soc. Am.">
        <title>Genomic analyses of the southern and eastern yellowjacket wasps (Hymenoptera: Vespidae) reveal evolutionary signatures of social life.</title>
        <authorList>
            <person name="Catto M.A."/>
            <person name="Caine P.B."/>
            <person name="Orr S.E."/>
            <person name="Hunt B.G."/>
            <person name="Goodisman M.A.D."/>
        </authorList>
    </citation>
    <scope>NUCLEOTIDE SEQUENCE [LARGE SCALE GENOMIC DNA]</scope>
    <source>
        <strain evidence="2">232</strain>
        <tissue evidence="2">Head and thorax</tissue>
    </source>
</reference>
<dbReference type="AlphaFoldDB" id="A0ABD2B9Q9"/>
<protein>
    <submittedName>
        <fullName evidence="2">PiggyBac transposable element-derived protein 4-like</fullName>
    </submittedName>
</protein>
<name>A0ABD2B9Q9_VESMC</name>
<dbReference type="Proteomes" id="UP001607303">
    <property type="component" value="Unassembled WGS sequence"/>
</dbReference>
<dbReference type="EMBL" id="JAYRBN010000097">
    <property type="protein sequence ID" value="KAL2729288.1"/>
    <property type="molecule type" value="Genomic_DNA"/>
</dbReference>
<comment type="caution">
    <text evidence="2">The sequence shown here is derived from an EMBL/GenBank/DDBJ whole genome shotgun (WGS) entry which is preliminary data.</text>
</comment>
<evidence type="ECO:0000256" key="1">
    <source>
        <dbReference type="SAM" id="Phobius"/>
    </source>
</evidence>
<keyword evidence="1" id="KW-0472">Membrane</keyword>
<organism evidence="2 3">
    <name type="scientific">Vespula maculifrons</name>
    <name type="common">Eastern yellow jacket</name>
    <name type="synonym">Wasp</name>
    <dbReference type="NCBI Taxonomy" id="7453"/>
    <lineage>
        <taxon>Eukaryota</taxon>
        <taxon>Metazoa</taxon>
        <taxon>Ecdysozoa</taxon>
        <taxon>Arthropoda</taxon>
        <taxon>Hexapoda</taxon>
        <taxon>Insecta</taxon>
        <taxon>Pterygota</taxon>
        <taxon>Neoptera</taxon>
        <taxon>Endopterygota</taxon>
        <taxon>Hymenoptera</taxon>
        <taxon>Apocrita</taxon>
        <taxon>Aculeata</taxon>
        <taxon>Vespoidea</taxon>
        <taxon>Vespidae</taxon>
        <taxon>Vespinae</taxon>
        <taxon>Vespula</taxon>
    </lineage>
</organism>
<feature type="transmembrane region" description="Helical" evidence="1">
    <location>
        <begin position="20"/>
        <end position="42"/>
    </location>
</feature>
<keyword evidence="3" id="KW-1185">Reference proteome</keyword>